<proteinExistence type="predicted"/>
<reference evidence="5" key="1">
    <citation type="submission" date="2017-02" db="UniProtKB">
        <authorList>
            <consortium name="WormBaseParasite"/>
        </authorList>
    </citation>
    <scope>IDENTIFICATION</scope>
</reference>
<sequence length="852" mass="97892">MPTPEDIYESFDTETSSFNVKTIFNNKNLQSALKTARIGRRPTSFGIVSSRINTEAEEFYGQLLRTESRPLTSIKAAGFSSNPRRGTPFGKFAADIPPSAGSFRERVIVEPSSPQLQPELDDSPEMKMKEIEEKITHLVEESCIAAAKGDINDSLEKAKEAGLKERALVLQRQQLDIDNKINLDLTYFVLFNLANRYEQLGLYQEALNTYQAIIENNISPHAGRLKVNMGNIYFRQRKYAKAIKMYRMGLDQISKAYKIMRIKVMQNIAIAFVKSKKYSNAITAYEQILQEEPDIRSALNLVLCYFKVGDRSNMKYTFQRLLKVDLHLGNEDRYLPQSEDSQYETILEVIKNDELWWFEKNKKAHAELVIKMVAKLIAPAIEQNFNLGYAWCIEQTMNSQYLELPNDLKIDKALMYLGQRDFHKGGDKSLHFKAIETLKSFENKGTKIACTAAINLSFLYFLEGDFIQADRYADIAIAADKYSPAALVNKGNILFKQAQLERARDCYLEALEDDPTCVEALYNLGLAAKQMNRLEESLDAIYKIHALLPTNIMVIYQIMDIYDRMGNFEQSYDWFTQLQGLVPSDPFLLQHRGDSFERIGDKSQAFPYYYDSFKYYPCNIAVIEWLAAYYVELQLYEKSITFFERAILIQPNEIKWRLMIASCHRKSGNYQQALKVYKRIHNKFPESVECLQFLVQLHSDMNLSEAEEYMTKLNKAIKLRESREQRLLSASRKQSPNLTLVGRLNGSRENISGGSVRSIRRCSTPLRVSEISKTSSNSSLRSLQDYIEIERDPELRRPQEAGRGSISPYTNIVNYSDPLGPTLERSRTRTKNRNSVVGELTDDVTNDDLFAE</sequence>
<dbReference type="GO" id="GO:0005814">
    <property type="term" value="C:centriole"/>
    <property type="evidence" value="ECO:0007669"/>
    <property type="project" value="TreeGrafter"/>
</dbReference>
<dbReference type="GO" id="GO:0036064">
    <property type="term" value="C:ciliary basal body"/>
    <property type="evidence" value="ECO:0007669"/>
    <property type="project" value="TreeGrafter"/>
</dbReference>
<dbReference type="PANTHER" id="PTHR44117:SF1">
    <property type="entry name" value="INTRAFLAGELLAR TRANSPORT PROTEIN 88 HOMOLOG"/>
    <property type="match status" value="1"/>
</dbReference>
<keyword evidence="1" id="KW-0802">TPR repeat</keyword>
<feature type="repeat" description="TPR" evidence="1">
    <location>
        <begin position="518"/>
        <end position="551"/>
    </location>
</feature>
<dbReference type="AlphaFoldDB" id="A0A0R3SCA9"/>
<feature type="repeat" description="TPR" evidence="1">
    <location>
        <begin position="620"/>
        <end position="653"/>
    </location>
</feature>
<reference evidence="3 4" key="2">
    <citation type="submission" date="2018-11" db="EMBL/GenBank/DDBJ databases">
        <authorList>
            <consortium name="Pathogen Informatics"/>
        </authorList>
    </citation>
    <scope>NUCLEOTIDE SEQUENCE [LARGE SCALE GENOMIC DNA]</scope>
</reference>
<dbReference type="GO" id="GO:0097546">
    <property type="term" value="C:ciliary base"/>
    <property type="evidence" value="ECO:0007669"/>
    <property type="project" value="TreeGrafter"/>
</dbReference>
<feature type="repeat" description="TPR" evidence="1">
    <location>
        <begin position="262"/>
        <end position="295"/>
    </location>
</feature>
<accession>A0A0R3SCA9</accession>
<dbReference type="STRING" id="6216.A0A0R3SCA9"/>
<dbReference type="SMART" id="SM00028">
    <property type="entry name" value="TPR"/>
    <property type="match status" value="9"/>
</dbReference>
<dbReference type="SUPFAM" id="SSF48452">
    <property type="entry name" value="TPR-like"/>
    <property type="match status" value="3"/>
</dbReference>
<dbReference type="Gene3D" id="1.25.40.10">
    <property type="entry name" value="Tetratricopeptide repeat domain"/>
    <property type="match status" value="3"/>
</dbReference>
<organism evidence="5">
    <name type="scientific">Hymenolepis diminuta</name>
    <name type="common">Rat tapeworm</name>
    <dbReference type="NCBI Taxonomy" id="6216"/>
    <lineage>
        <taxon>Eukaryota</taxon>
        <taxon>Metazoa</taxon>
        <taxon>Spiralia</taxon>
        <taxon>Lophotrochozoa</taxon>
        <taxon>Platyhelminthes</taxon>
        <taxon>Cestoda</taxon>
        <taxon>Eucestoda</taxon>
        <taxon>Cyclophyllidea</taxon>
        <taxon>Hymenolepididae</taxon>
        <taxon>Hymenolepis</taxon>
    </lineage>
</organism>
<evidence type="ECO:0000313" key="4">
    <source>
        <dbReference type="Proteomes" id="UP000274504"/>
    </source>
</evidence>
<dbReference type="InterPro" id="IPR011990">
    <property type="entry name" value="TPR-like_helical_dom_sf"/>
</dbReference>
<dbReference type="PROSITE" id="PS50005">
    <property type="entry name" value="TPR"/>
    <property type="match status" value="4"/>
</dbReference>
<protein>
    <submittedName>
        <fullName evidence="5">Intraflagellar transport protein 88 homolog</fullName>
    </submittedName>
</protein>
<feature type="repeat" description="TPR" evidence="1">
    <location>
        <begin position="484"/>
        <end position="517"/>
    </location>
</feature>
<evidence type="ECO:0000313" key="3">
    <source>
        <dbReference type="EMBL" id="VDL19654.1"/>
    </source>
</evidence>
<dbReference type="GO" id="GO:0019894">
    <property type="term" value="F:kinesin binding"/>
    <property type="evidence" value="ECO:0007669"/>
    <property type="project" value="TreeGrafter"/>
</dbReference>
<feature type="region of interest" description="Disordered" evidence="2">
    <location>
        <begin position="791"/>
        <end position="839"/>
    </location>
</feature>
<dbReference type="Pfam" id="PF13181">
    <property type="entry name" value="TPR_8"/>
    <property type="match status" value="1"/>
</dbReference>
<dbReference type="WBParaSite" id="HDID_0000219201-mRNA-1">
    <property type="protein sequence ID" value="HDID_0000219201-mRNA-1"/>
    <property type="gene ID" value="HDID_0000219201"/>
</dbReference>
<dbReference type="EMBL" id="UYSG01000508">
    <property type="protein sequence ID" value="VDL19654.1"/>
    <property type="molecule type" value="Genomic_DNA"/>
</dbReference>
<dbReference type="GO" id="GO:1905515">
    <property type="term" value="P:non-motile cilium assembly"/>
    <property type="evidence" value="ECO:0007669"/>
    <property type="project" value="TreeGrafter"/>
</dbReference>
<name>A0A0R3SCA9_HYMDI</name>
<dbReference type="PANTHER" id="PTHR44117">
    <property type="entry name" value="INTRAFLAGELLAR TRANSPORT PROTEIN 88 HOMOLOG"/>
    <property type="match status" value="1"/>
</dbReference>
<dbReference type="GO" id="GO:0097730">
    <property type="term" value="C:non-motile cilium"/>
    <property type="evidence" value="ECO:0007669"/>
    <property type="project" value="TreeGrafter"/>
</dbReference>
<dbReference type="InterPro" id="IPR019734">
    <property type="entry name" value="TPR_rpt"/>
</dbReference>
<dbReference type="Proteomes" id="UP000274504">
    <property type="component" value="Unassembled WGS sequence"/>
</dbReference>
<dbReference type="Pfam" id="PF13174">
    <property type="entry name" value="TPR_6"/>
    <property type="match status" value="2"/>
</dbReference>
<dbReference type="OrthoDB" id="1926212at2759"/>
<dbReference type="GO" id="GO:0042073">
    <property type="term" value="P:intraciliary transport"/>
    <property type="evidence" value="ECO:0007669"/>
    <property type="project" value="TreeGrafter"/>
</dbReference>
<feature type="compositionally biased region" description="Basic and acidic residues" evidence="2">
    <location>
        <begin position="791"/>
        <end position="800"/>
    </location>
</feature>
<evidence type="ECO:0000256" key="1">
    <source>
        <dbReference type="PROSITE-ProRule" id="PRU00339"/>
    </source>
</evidence>
<dbReference type="Pfam" id="PF13432">
    <property type="entry name" value="TPR_16"/>
    <property type="match status" value="1"/>
</dbReference>
<dbReference type="Pfam" id="PF13414">
    <property type="entry name" value="TPR_11"/>
    <property type="match status" value="1"/>
</dbReference>
<gene>
    <name evidence="3" type="ORF">HDID_LOCUS2193</name>
</gene>
<evidence type="ECO:0000313" key="5">
    <source>
        <dbReference type="WBParaSite" id="HDID_0000219201-mRNA-1"/>
    </source>
</evidence>
<evidence type="ECO:0000256" key="2">
    <source>
        <dbReference type="SAM" id="MobiDB-lite"/>
    </source>
</evidence>